<protein>
    <submittedName>
        <fullName evidence="3">Sensor histidine kinase</fullName>
    </submittedName>
</protein>
<dbReference type="GO" id="GO:0016301">
    <property type="term" value="F:kinase activity"/>
    <property type="evidence" value="ECO:0007669"/>
    <property type="project" value="UniProtKB-KW"/>
</dbReference>
<dbReference type="PANTHER" id="PTHR40448">
    <property type="entry name" value="TWO-COMPONENT SENSOR HISTIDINE KINASE"/>
    <property type="match status" value="1"/>
</dbReference>
<keyword evidence="4" id="KW-1185">Reference proteome</keyword>
<feature type="transmembrane region" description="Helical" evidence="1">
    <location>
        <begin position="38"/>
        <end position="57"/>
    </location>
</feature>
<dbReference type="Proteomes" id="UP000515960">
    <property type="component" value="Chromosome"/>
</dbReference>
<dbReference type="InterPro" id="IPR036890">
    <property type="entry name" value="HATPase_C_sf"/>
</dbReference>
<dbReference type="AlphaFoldDB" id="A0A7G9B3G6"/>
<proteinExistence type="predicted"/>
<keyword evidence="1" id="KW-0812">Transmembrane</keyword>
<sequence length="438" mass="47986">MTMTGNNLIYSTVLIFCQLNTMAAALPSRFSRKKTFLFMNLVGAVLLGLCALLSVLLDAETAIAIFGELYVFPQIAAGLFISRYRKGRFWCIFFACDVSSVLCSTGAYTLGSLFFSYNQANLGMLIFRTGGVVLGTVYAVFFLIPKFKNLMDTKGVPWGSLALAVGMMEVMIMVMSTSPALIFLRPEERFNLLGVCVGSGVVLSMLVISLNRVKLAADESRAASERAGVLEGQLALSERYYTDLTTQLQQNRMQVHDLRHHINTLGGLCREGDLEGIRVYVASMETMTPPAEVRQYCASSPVNALLAYYDALCREAGIEFSCDLRLPPLEKVDPLHLCLIFGNALQNALEAIGHLPQSAERYLRVRGAKTGDKLVLSVENPFSGELQLRPDGLPETNKQEPGHGLGLASIRQTAERYGGWCGVQAESGIFTLQAVLRD</sequence>
<keyword evidence="1" id="KW-1133">Transmembrane helix</keyword>
<evidence type="ECO:0000313" key="4">
    <source>
        <dbReference type="Proteomes" id="UP000515960"/>
    </source>
</evidence>
<dbReference type="Pfam" id="PF14501">
    <property type="entry name" value="HATPase_c_5"/>
    <property type="match status" value="1"/>
</dbReference>
<dbReference type="RefSeq" id="WP_187332698.1">
    <property type="nucleotide sequence ID" value="NZ_CP060490.1"/>
</dbReference>
<dbReference type="SUPFAM" id="SSF55874">
    <property type="entry name" value="ATPase domain of HSP90 chaperone/DNA topoisomerase II/histidine kinase"/>
    <property type="match status" value="1"/>
</dbReference>
<keyword evidence="3" id="KW-0418">Kinase</keyword>
<accession>A0A7G9B3G6</accession>
<dbReference type="CDD" id="cd16935">
    <property type="entry name" value="HATPase_AgrC-ComD-like"/>
    <property type="match status" value="1"/>
</dbReference>
<organism evidence="3 4">
    <name type="scientific">Oscillibacter hominis</name>
    <dbReference type="NCBI Taxonomy" id="2763056"/>
    <lineage>
        <taxon>Bacteria</taxon>
        <taxon>Bacillati</taxon>
        <taxon>Bacillota</taxon>
        <taxon>Clostridia</taxon>
        <taxon>Eubacteriales</taxon>
        <taxon>Oscillospiraceae</taxon>
        <taxon>Oscillibacter</taxon>
    </lineage>
</organism>
<feature type="domain" description="Sensor histidine kinase NatK-like C-terminal" evidence="2">
    <location>
        <begin position="334"/>
        <end position="435"/>
    </location>
</feature>
<gene>
    <name evidence="3" type="ORF">H8790_11730</name>
</gene>
<dbReference type="KEGG" id="ohi:H8790_11730"/>
<feature type="transmembrane region" description="Helical" evidence="1">
    <location>
        <begin position="63"/>
        <end position="82"/>
    </location>
</feature>
<name>A0A7G9B3G6_9FIRM</name>
<evidence type="ECO:0000256" key="1">
    <source>
        <dbReference type="SAM" id="Phobius"/>
    </source>
</evidence>
<feature type="transmembrane region" description="Helical" evidence="1">
    <location>
        <begin position="190"/>
        <end position="211"/>
    </location>
</feature>
<dbReference type="InterPro" id="IPR032834">
    <property type="entry name" value="NatK-like_C"/>
</dbReference>
<dbReference type="EMBL" id="CP060490">
    <property type="protein sequence ID" value="QNL44097.1"/>
    <property type="molecule type" value="Genomic_DNA"/>
</dbReference>
<feature type="transmembrane region" description="Helical" evidence="1">
    <location>
        <begin position="89"/>
        <end position="110"/>
    </location>
</feature>
<reference evidence="3 4" key="1">
    <citation type="submission" date="2020-08" db="EMBL/GenBank/DDBJ databases">
        <authorList>
            <person name="Liu C."/>
            <person name="Sun Q."/>
        </authorList>
    </citation>
    <scope>NUCLEOTIDE SEQUENCE [LARGE SCALE GENOMIC DNA]</scope>
    <source>
        <strain evidence="3 4">NSJ-62</strain>
    </source>
</reference>
<dbReference type="PANTHER" id="PTHR40448:SF1">
    <property type="entry name" value="TWO-COMPONENT SENSOR HISTIDINE KINASE"/>
    <property type="match status" value="1"/>
</dbReference>
<dbReference type="GO" id="GO:0042802">
    <property type="term" value="F:identical protein binding"/>
    <property type="evidence" value="ECO:0007669"/>
    <property type="project" value="TreeGrafter"/>
</dbReference>
<dbReference type="Gene3D" id="3.30.565.10">
    <property type="entry name" value="Histidine kinase-like ATPase, C-terminal domain"/>
    <property type="match status" value="1"/>
</dbReference>
<keyword evidence="1" id="KW-0472">Membrane</keyword>
<keyword evidence="3" id="KW-0808">Transferase</keyword>
<feature type="transmembrane region" description="Helical" evidence="1">
    <location>
        <begin position="156"/>
        <end position="184"/>
    </location>
</feature>
<evidence type="ECO:0000313" key="3">
    <source>
        <dbReference type="EMBL" id="QNL44097.1"/>
    </source>
</evidence>
<evidence type="ECO:0000259" key="2">
    <source>
        <dbReference type="Pfam" id="PF14501"/>
    </source>
</evidence>
<feature type="transmembrane region" description="Helical" evidence="1">
    <location>
        <begin position="122"/>
        <end position="144"/>
    </location>
</feature>